<evidence type="ECO:0000313" key="2">
    <source>
        <dbReference type="Proteomes" id="UP001152321"/>
    </source>
</evidence>
<dbReference type="PROSITE" id="PS51257">
    <property type="entry name" value="PROKAR_LIPOPROTEIN"/>
    <property type="match status" value="1"/>
</dbReference>
<name>A0ABT6DHI8_9BACT</name>
<reference evidence="1" key="1">
    <citation type="submission" date="2022-08" db="EMBL/GenBank/DDBJ databases">
        <title>Novel Bdellovibrio Species Isolated from Svalbard: Designation Bdellovibrio svalbardensis.</title>
        <authorList>
            <person name="Mitchell R.J."/>
            <person name="Choi S.Y."/>
        </authorList>
    </citation>
    <scope>NUCLEOTIDE SEQUENCE</scope>
    <source>
        <strain evidence="1">PAP01</strain>
    </source>
</reference>
<dbReference type="SUPFAM" id="SSF55486">
    <property type="entry name" value="Metalloproteases ('zincins'), catalytic domain"/>
    <property type="match status" value="1"/>
</dbReference>
<organism evidence="1 2">
    <name type="scientific">Bdellovibrio svalbardensis</name>
    <dbReference type="NCBI Taxonomy" id="2972972"/>
    <lineage>
        <taxon>Bacteria</taxon>
        <taxon>Pseudomonadati</taxon>
        <taxon>Bdellovibrionota</taxon>
        <taxon>Bdellovibrionia</taxon>
        <taxon>Bdellovibrionales</taxon>
        <taxon>Pseudobdellovibrionaceae</taxon>
        <taxon>Bdellovibrio</taxon>
    </lineage>
</organism>
<dbReference type="RefSeq" id="WP_277577804.1">
    <property type="nucleotide sequence ID" value="NZ_JANRMI010000002.1"/>
</dbReference>
<evidence type="ECO:0000313" key="1">
    <source>
        <dbReference type="EMBL" id="MDG0816326.1"/>
    </source>
</evidence>
<dbReference type="EMBL" id="JANRMI010000002">
    <property type="protein sequence ID" value="MDG0816326.1"/>
    <property type="molecule type" value="Genomic_DNA"/>
</dbReference>
<proteinExistence type="predicted"/>
<comment type="caution">
    <text evidence="1">The sequence shown here is derived from an EMBL/GenBank/DDBJ whole genome shotgun (WGS) entry which is preliminary data.</text>
</comment>
<keyword evidence="2" id="KW-1185">Reference proteome</keyword>
<dbReference type="Proteomes" id="UP001152321">
    <property type="component" value="Unassembled WGS sequence"/>
</dbReference>
<gene>
    <name evidence="1" type="ORF">NWE73_08130</name>
</gene>
<accession>A0ABT6DHI8</accession>
<sequence length="450" mass="50953">MKSISLCLFALALISCSDNQHHESISWHAGDDIRQLRFLNEIDTPIPKSISVLNERIEFSPQVHSGIRMENTFVKKISSVDGQLQSVHSNYNSKAEKLNHLNHQDYKVSEALHKKILNQFINVTKADLKTLEPVIDEHNQIMWRLLFFAQDGTPYILKFDKDLKVLSVKTAGTNLFDGAAVIFPRGPKFSELKEVSIKNLSFKPALSNPLYLITSLISTPFAENEKTLRFNPEDPRFDQIQVYYYVGKTLDWIRDVLKIEISIPLDIQIHVGAPQKTNAAFYYDGKIRLGAGDDVVYGRIPQDPSIVSHEVFHAVVDTLAHLPHEGQGGSLNEAFADFFTAQLLGRPYLGESSYLQGPFKRSVENTKKWSEQSGLLYGDSLIFSGLLWELSQNIGEVKIRMVALKTLSHLNPVSQFTDFNTECRNALQEYLTSEELTRAQAILNKRGFPQ</sequence>
<dbReference type="Gene3D" id="3.10.170.10">
    <property type="match status" value="1"/>
</dbReference>
<protein>
    <recommendedName>
        <fullName evidence="3">Peptidase M4 domain-containing protein</fullName>
    </recommendedName>
</protein>
<evidence type="ECO:0008006" key="3">
    <source>
        <dbReference type="Google" id="ProtNLM"/>
    </source>
</evidence>